<reference evidence="3" key="1">
    <citation type="submission" date="2017-09" db="EMBL/GenBank/DDBJ databases">
        <title>Depth-based differentiation of microbial function through sediment-hosted aquifers and enrichment of novel symbionts in the deep terrestrial subsurface.</title>
        <authorList>
            <person name="Probst A.J."/>
            <person name="Ladd B."/>
            <person name="Jarett J.K."/>
            <person name="Geller-Mcgrath D.E."/>
            <person name="Sieber C.M.K."/>
            <person name="Emerson J.B."/>
            <person name="Anantharaman K."/>
            <person name="Thomas B.C."/>
            <person name="Malmstrom R."/>
            <person name="Stieglmeier M."/>
            <person name="Klingl A."/>
            <person name="Woyke T."/>
            <person name="Ryan C.M."/>
            <person name="Banfield J.F."/>
        </authorList>
    </citation>
    <scope>NUCLEOTIDE SEQUENCE [LARGE SCALE GENOMIC DNA]</scope>
</reference>
<sequence>MNKGLRERRKELIKKIPPLDGVIRATIRETYAPCGKANCKCKRGYLHGPYYYLAVTTKRKTTVYYLPSRELGKKAKRGIESYNKLWNLLCKISEINIKILKEEKK</sequence>
<dbReference type="Pfam" id="PF20586">
    <property type="entry name" value="DUF6788"/>
    <property type="match status" value="1"/>
</dbReference>
<accession>A0A2M7E8S4</accession>
<protein>
    <recommendedName>
        <fullName evidence="1">DUF6788 domain-containing protein</fullName>
    </recommendedName>
</protein>
<dbReference type="InterPro" id="IPR046738">
    <property type="entry name" value="DUF6788"/>
</dbReference>
<name>A0A2M7E8S4_9BACT</name>
<organism evidence="2 3">
    <name type="scientific">bacterium (Candidatus Ratteibacteria) CG01_land_8_20_14_3_00_40_19</name>
    <dbReference type="NCBI Taxonomy" id="2014290"/>
    <lineage>
        <taxon>Bacteria</taxon>
        <taxon>Candidatus Ratteibacteria</taxon>
    </lineage>
</organism>
<dbReference type="AlphaFoldDB" id="A0A2M7E8S4"/>
<evidence type="ECO:0000313" key="2">
    <source>
        <dbReference type="EMBL" id="PIV64147.1"/>
    </source>
</evidence>
<dbReference type="Proteomes" id="UP000228886">
    <property type="component" value="Unassembled WGS sequence"/>
</dbReference>
<gene>
    <name evidence="2" type="ORF">COS11_03705</name>
</gene>
<comment type="caution">
    <text evidence="2">The sequence shown here is derived from an EMBL/GenBank/DDBJ whole genome shotgun (WGS) entry which is preliminary data.</text>
</comment>
<evidence type="ECO:0000313" key="3">
    <source>
        <dbReference type="Proteomes" id="UP000228886"/>
    </source>
</evidence>
<evidence type="ECO:0000259" key="1">
    <source>
        <dbReference type="Pfam" id="PF20586"/>
    </source>
</evidence>
<proteinExistence type="predicted"/>
<feature type="domain" description="DUF6788" evidence="1">
    <location>
        <begin position="4"/>
        <end position="70"/>
    </location>
</feature>
<dbReference type="EMBL" id="PETL01000179">
    <property type="protein sequence ID" value="PIV64147.1"/>
    <property type="molecule type" value="Genomic_DNA"/>
</dbReference>